<dbReference type="OrthoDB" id="69638at2759"/>
<dbReference type="OMA" id="NPRFERY"/>
<evidence type="ECO:0000313" key="3">
    <source>
        <dbReference type="Proteomes" id="UP000030762"/>
    </source>
</evidence>
<feature type="region of interest" description="Disordered" evidence="1">
    <location>
        <begin position="190"/>
        <end position="265"/>
    </location>
</feature>
<sequence>MPKAERGRSSLTPTAPPVAEPKRMSIEIESSAPNPTRRLHVNANSRGLSPRLQQALQTRQVGVKGATVQLIKQMDAERRAVSVNRRESIAQARAKRQSLATLTMAPPVAPTPPSTSPTKPPPLLKRASTRQLRSLNRCQISRWRAGDNVILHDDTDSYPGTILFATAPQYYTVVLDNAMVLVDVPEARLEAAPTEPRPSVASLELPLLNSSPKAKESAVSPPSGTYPHRSAPPPGDLVAPEMELPTPATHDGDGDSASWHQSHHVSAVSSASTPATSCPGLDHVDTTVLVKRAETYKTQLLHCKNHLEDLKQTLQQTGHGAGVLVSTFPSYFGRCDTGSDANNTCSVRDLRGVLHEHINLSALQMIDTGHELNAQRQELGSVLDVYYAGARVLMMDANHAPQLSVVLRRTTAIEGDVLPYADNATVLSNVRLQKLLPLPPWYDDDVVDDQKWSIQTEMTEFSIHERVRVVDAKLPGVIVKIASKTVVWVEFDDGDIDTVVPVANLMKYEPAPPGEQSALRSTPSHRNVVSVGDQVIVRNPATKNDVVAQVVAIAEETCDVRFPDGTLTTHVPLDHVRPVGIEKPAAFEKLDHVLAWNPRFERYCSGQVSDASHPSYTIVFDCGETVTSVPYAVITSLDDASVLPRNGGTITTNWESVQGWEALDDAIHECHGNLALHRMLCESKAKHCSLVPGTKVYARYPLTAKYFLAVVHSVENGSVVVDFASMQRSPSLPLSHLLSMAVPTPRPFDAPMLMRLNSTSAQTSARNRSVGPRLPPQTLKAPSFLSRVRTFFIGKRKIKRAPAPRTGPLKSAIRSKRLSVIFFR</sequence>
<accession>T0RM28</accession>
<feature type="region of interest" description="Disordered" evidence="1">
    <location>
        <begin position="104"/>
        <end position="124"/>
    </location>
</feature>
<name>T0RM28_SAPDV</name>
<evidence type="ECO:0000313" key="2">
    <source>
        <dbReference type="EMBL" id="EQC30982.1"/>
    </source>
</evidence>
<dbReference type="EMBL" id="JH767172">
    <property type="protein sequence ID" value="EQC30982.1"/>
    <property type="molecule type" value="Genomic_DNA"/>
</dbReference>
<dbReference type="GeneID" id="19952182"/>
<evidence type="ECO:0000256" key="1">
    <source>
        <dbReference type="SAM" id="MobiDB-lite"/>
    </source>
</evidence>
<evidence type="ECO:0008006" key="4">
    <source>
        <dbReference type="Google" id="ProtNLM"/>
    </source>
</evidence>
<feature type="region of interest" description="Disordered" evidence="1">
    <location>
        <begin position="1"/>
        <end position="46"/>
    </location>
</feature>
<feature type="region of interest" description="Disordered" evidence="1">
    <location>
        <begin position="759"/>
        <end position="778"/>
    </location>
</feature>
<proteinExistence type="predicted"/>
<keyword evidence="3" id="KW-1185">Reference proteome</keyword>
<organism evidence="2 3">
    <name type="scientific">Saprolegnia diclina (strain VS20)</name>
    <dbReference type="NCBI Taxonomy" id="1156394"/>
    <lineage>
        <taxon>Eukaryota</taxon>
        <taxon>Sar</taxon>
        <taxon>Stramenopiles</taxon>
        <taxon>Oomycota</taxon>
        <taxon>Saprolegniomycetes</taxon>
        <taxon>Saprolegniales</taxon>
        <taxon>Saprolegniaceae</taxon>
        <taxon>Saprolegnia</taxon>
    </lineage>
</organism>
<protein>
    <recommendedName>
        <fullName evidence="4">SGF29 C-terminal domain-containing protein</fullName>
    </recommendedName>
</protein>
<dbReference type="VEuPathDB" id="FungiDB:SDRG_11455"/>
<dbReference type="RefSeq" id="XP_008615720.1">
    <property type="nucleotide sequence ID" value="XM_008617498.1"/>
</dbReference>
<dbReference type="AlphaFoldDB" id="T0RM28"/>
<dbReference type="Proteomes" id="UP000030762">
    <property type="component" value="Unassembled WGS sequence"/>
</dbReference>
<dbReference type="InParanoid" id="T0RM28"/>
<gene>
    <name evidence="2" type="ORF">SDRG_11455</name>
</gene>
<feature type="compositionally biased region" description="Pro residues" evidence="1">
    <location>
        <begin position="107"/>
        <end position="123"/>
    </location>
</feature>
<feature type="compositionally biased region" description="Low complexity" evidence="1">
    <location>
        <begin position="256"/>
        <end position="265"/>
    </location>
</feature>
<reference evidence="2 3" key="1">
    <citation type="submission" date="2012-04" db="EMBL/GenBank/DDBJ databases">
        <title>The Genome Sequence of Saprolegnia declina VS20.</title>
        <authorList>
            <consortium name="The Broad Institute Genome Sequencing Platform"/>
            <person name="Russ C."/>
            <person name="Nusbaum C."/>
            <person name="Tyler B."/>
            <person name="van West P."/>
            <person name="Dieguez-Uribeondo J."/>
            <person name="de Bruijn I."/>
            <person name="Tripathy S."/>
            <person name="Jiang R."/>
            <person name="Young S.K."/>
            <person name="Zeng Q."/>
            <person name="Gargeya S."/>
            <person name="Fitzgerald M."/>
            <person name="Haas B."/>
            <person name="Abouelleil A."/>
            <person name="Alvarado L."/>
            <person name="Arachchi H.M."/>
            <person name="Berlin A."/>
            <person name="Chapman S.B."/>
            <person name="Goldberg J."/>
            <person name="Griggs A."/>
            <person name="Gujja S."/>
            <person name="Hansen M."/>
            <person name="Howarth C."/>
            <person name="Imamovic A."/>
            <person name="Larimer J."/>
            <person name="McCowen C."/>
            <person name="Montmayeur A."/>
            <person name="Murphy C."/>
            <person name="Neiman D."/>
            <person name="Pearson M."/>
            <person name="Priest M."/>
            <person name="Roberts A."/>
            <person name="Saif S."/>
            <person name="Shea T."/>
            <person name="Sisk P."/>
            <person name="Sykes S."/>
            <person name="Wortman J."/>
            <person name="Nusbaum C."/>
            <person name="Birren B."/>
        </authorList>
    </citation>
    <scope>NUCLEOTIDE SEQUENCE [LARGE SCALE GENOMIC DNA]</scope>
    <source>
        <strain evidence="2 3">VS20</strain>
    </source>
</reference>